<evidence type="ECO:0008006" key="3">
    <source>
        <dbReference type="Google" id="ProtNLM"/>
    </source>
</evidence>
<accession>A0ABR2H7Y8</accession>
<keyword evidence="2" id="KW-1185">Reference proteome</keyword>
<reference evidence="1 2" key="1">
    <citation type="submission" date="2024-04" db="EMBL/GenBank/DDBJ databases">
        <title>Tritrichomonas musculus Genome.</title>
        <authorList>
            <person name="Alves-Ferreira E."/>
            <person name="Grigg M."/>
            <person name="Lorenzi H."/>
            <person name="Galac M."/>
        </authorList>
    </citation>
    <scope>NUCLEOTIDE SEQUENCE [LARGE SCALE GENOMIC DNA]</scope>
    <source>
        <strain evidence="1 2">EAF2021</strain>
    </source>
</reference>
<comment type="caution">
    <text evidence="1">The sequence shown here is derived from an EMBL/GenBank/DDBJ whole genome shotgun (WGS) entry which is preliminary data.</text>
</comment>
<protein>
    <recommendedName>
        <fullName evidence="3">MULE transposase domain-containing protein</fullName>
    </recommendedName>
</protein>
<dbReference type="Proteomes" id="UP001470230">
    <property type="component" value="Unassembled WGS sequence"/>
</dbReference>
<gene>
    <name evidence="1" type="ORF">M9Y10_025933</name>
</gene>
<sequence>MRYRIELEYDNNTSVHGFLSIVPWALEAITKFQYLGIDKTFEITKPYVLSCPQIIVNGLSLLFGFIVGAKENWTLLNSFYKELLKLISSKVPLLNLPVLSDQGSGIHKFCNLNGILQYFCIRHIISDVGASPFLG</sequence>
<organism evidence="1 2">
    <name type="scientific">Tritrichomonas musculus</name>
    <dbReference type="NCBI Taxonomy" id="1915356"/>
    <lineage>
        <taxon>Eukaryota</taxon>
        <taxon>Metamonada</taxon>
        <taxon>Parabasalia</taxon>
        <taxon>Tritrichomonadida</taxon>
        <taxon>Tritrichomonadidae</taxon>
        <taxon>Tritrichomonas</taxon>
    </lineage>
</organism>
<name>A0ABR2H7Y8_9EUKA</name>
<evidence type="ECO:0000313" key="1">
    <source>
        <dbReference type="EMBL" id="KAK8842354.1"/>
    </source>
</evidence>
<dbReference type="EMBL" id="JAPFFF010000038">
    <property type="protein sequence ID" value="KAK8842354.1"/>
    <property type="molecule type" value="Genomic_DNA"/>
</dbReference>
<proteinExistence type="predicted"/>
<evidence type="ECO:0000313" key="2">
    <source>
        <dbReference type="Proteomes" id="UP001470230"/>
    </source>
</evidence>